<proteinExistence type="predicted"/>
<name>A0AAV6XWR0_9LAMI</name>
<comment type="caution">
    <text evidence="1">The sequence shown here is derived from an EMBL/GenBank/DDBJ whole genome shotgun (WGS) entry which is preliminary data.</text>
</comment>
<reference evidence="1" key="1">
    <citation type="submission" date="2019-10" db="EMBL/GenBank/DDBJ databases">
        <authorList>
            <person name="Zhang R."/>
            <person name="Pan Y."/>
            <person name="Wang J."/>
            <person name="Ma R."/>
            <person name="Yu S."/>
        </authorList>
    </citation>
    <scope>NUCLEOTIDE SEQUENCE</scope>
    <source>
        <strain evidence="1">LA-IB0</strain>
        <tissue evidence="1">Leaf</tissue>
    </source>
</reference>
<dbReference type="EMBL" id="WHWC01000003">
    <property type="protein sequence ID" value="KAG8386823.1"/>
    <property type="molecule type" value="Genomic_DNA"/>
</dbReference>
<dbReference type="PANTHER" id="PTHR46250:SF15">
    <property type="entry name" value="OS01G0523800 PROTEIN"/>
    <property type="match status" value="1"/>
</dbReference>
<evidence type="ECO:0008006" key="3">
    <source>
        <dbReference type="Google" id="ProtNLM"/>
    </source>
</evidence>
<gene>
    <name evidence="1" type="ORF">BUALT_Bualt03G0189000</name>
</gene>
<keyword evidence="2" id="KW-1185">Reference proteome</keyword>
<sequence length="269" mass="30486">MAALKSGQIQLESCPTHLDVLLFLWTPLAASSGRIRGGAAKLGNGKLTRRCWTPDDEKVLANALKDLPVRGYKANNGFKSGYQMLLEQAMSRSGFGLNDTTNMITVENEDSWNNFVKTDSNARNMRYETWPLYEDWVEIFGKDRATGEGVEGFADVVEEQVHNPHANLAGKENEFDGGYVLFYSNPQVDEYQSMSFSNVNHGGSSRSLDKRKRKMVDENDDRYVDLMTSFCDKTNERQGVLDLNMTRPYLGGLFMKHWGIWGARLTWKK</sequence>
<accession>A0AAV6XWR0</accession>
<dbReference type="PANTHER" id="PTHR46250">
    <property type="entry name" value="MYB/SANT-LIKE DNA-BINDING DOMAIN PROTEIN-RELATED"/>
    <property type="match status" value="1"/>
</dbReference>
<evidence type="ECO:0000313" key="2">
    <source>
        <dbReference type="Proteomes" id="UP000826271"/>
    </source>
</evidence>
<protein>
    <recommendedName>
        <fullName evidence="3">Myb/SANT-like domain-containing protein</fullName>
    </recommendedName>
</protein>
<organism evidence="1 2">
    <name type="scientific">Buddleja alternifolia</name>
    <dbReference type="NCBI Taxonomy" id="168488"/>
    <lineage>
        <taxon>Eukaryota</taxon>
        <taxon>Viridiplantae</taxon>
        <taxon>Streptophyta</taxon>
        <taxon>Embryophyta</taxon>
        <taxon>Tracheophyta</taxon>
        <taxon>Spermatophyta</taxon>
        <taxon>Magnoliopsida</taxon>
        <taxon>eudicotyledons</taxon>
        <taxon>Gunneridae</taxon>
        <taxon>Pentapetalae</taxon>
        <taxon>asterids</taxon>
        <taxon>lamiids</taxon>
        <taxon>Lamiales</taxon>
        <taxon>Scrophulariaceae</taxon>
        <taxon>Buddlejeae</taxon>
        <taxon>Buddleja</taxon>
    </lineage>
</organism>
<evidence type="ECO:0000313" key="1">
    <source>
        <dbReference type="EMBL" id="KAG8386823.1"/>
    </source>
</evidence>
<dbReference type="Proteomes" id="UP000826271">
    <property type="component" value="Unassembled WGS sequence"/>
</dbReference>
<dbReference type="AlphaFoldDB" id="A0AAV6XWR0"/>